<reference evidence="2" key="1">
    <citation type="submission" date="2016-12" db="EMBL/GenBank/DDBJ databases">
        <title>Comparative genomics of four Isosphaeraceae planctomycetes: a common pool of plasmids and glycoside hydrolase genes.</title>
        <authorList>
            <person name="Ivanova A."/>
        </authorList>
    </citation>
    <scope>NUCLEOTIDE SEQUENCE [LARGE SCALE GENOMIC DNA]</scope>
    <source>
        <strain evidence="2">PX4</strain>
    </source>
</reference>
<accession>A0A1U7CSN6</accession>
<keyword evidence="2" id="KW-1185">Reference proteome</keyword>
<name>A0A1U7CSN6_9BACT</name>
<sequence length="139" mass="14653">MRIRHVGFSAAAWAVLVGAAWGGDSKGADRPITIIASPATLKVGARCRVELNAVASGRNETVTAYEGVIAKATEQGVGLTVTEEKKTIVRKTAVHVPFKDRLFRNVGIGRPAPGSKKEVWLPSGTIHSVELVGKEAPGE</sequence>
<proteinExistence type="predicted"/>
<evidence type="ECO:0000313" key="1">
    <source>
        <dbReference type="EMBL" id="APW61955.1"/>
    </source>
</evidence>
<dbReference type="Proteomes" id="UP000186309">
    <property type="component" value="Chromosome"/>
</dbReference>
<dbReference type="OrthoDB" id="290300at2"/>
<dbReference type="KEGG" id="pbor:BSF38_03487"/>
<evidence type="ECO:0000313" key="2">
    <source>
        <dbReference type="Proteomes" id="UP000186309"/>
    </source>
</evidence>
<dbReference type="STRING" id="1387353.BSF38_03487"/>
<dbReference type="RefSeq" id="WP_076347697.1">
    <property type="nucleotide sequence ID" value="NZ_CP019082.1"/>
</dbReference>
<gene>
    <name evidence="1" type="ORF">BSF38_03487</name>
</gene>
<dbReference type="EMBL" id="CP019082">
    <property type="protein sequence ID" value="APW61955.1"/>
    <property type="molecule type" value="Genomic_DNA"/>
</dbReference>
<organism evidence="1 2">
    <name type="scientific">Paludisphaera borealis</name>
    <dbReference type="NCBI Taxonomy" id="1387353"/>
    <lineage>
        <taxon>Bacteria</taxon>
        <taxon>Pseudomonadati</taxon>
        <taxon>Planctomycetota</taxon>
        <taxon>Planctomycetia</taxon>
        <taxon>Isosphaerales</taxon>
        <taxon>Isosphaeraceae</taxon>
        <taxon>Paludisphaera</taxon>
    </lineage>
</organism>
<protein>
    <submittedName>
        <fullName evidence="1">Uncharacterized protein</fullName>
    </submittedName>
</protein>
<dbReference type="AlphaFoldDB" id="A0A1U7CSN6"/>